<evidence type="ECO:0000256" key="11">
    <source>
        <dbReference type="SAM" id="MobiDB-lite"/>
    </source>
</evidence>
<keyword evidence="4 12" id="KW-0812">Transmembrane</keyword>
<feature type="transmembrane region" description="Helical" evidence="12">
    <location>
        <begin position="438"/>
        <end position="465"/>
    </location>
</feature>
<feature type="transmembrane region" description="Helical" evidence="12">
    <location>
        <begin position="477"/>
        <end position="497"/>
    </location>
</feature>
<dbReference type="NCBIfam" id="NF038006">
    <property type="entry name" value="NhaD_1"/>
    <property type="match status" value="1"/>
</dbReference>
<evidence type="ECO:0000313" key="14">
    <source>
        <dbReference type="EMBL" id="VUX55318.1"/>
    </source>
</evidence>
<evidence type="ECO:0000256" key="4">
    <source>
        <dbReference type="ARBA" id="ARBA00022692"/>
    </source>
</evidence>
<feature type="transmembrane region" description="Helical" evidence="12">
    <location>
        <begin position="211"/>
        <end position="230"/>
    </location>
</feature>
<name>A0A7D9D191_9GAMM</name>
<feature type="domain" description="Citrate transporter-like" evidence="13">
    <location>
        <begin position="81"/>
        <end position="447"/>
    </location>
</feature>
<organism evidence="14">
    <name type="scientific">uncultured Woeseiaceae bacterium</name>
    <dbReference type="NCBI Taxonomy" id="1983305"/>
    <lineage>
        <taxon>Bacteria</taxon>
        <taxon>Pseudomonadati</taxon>
        <taxon>Pseudomonadota</taxon>
        <taxon>Gammaproteobacteria</taxon>
        <taxon>Woeseiales</taxon>
        <taxon>Woeseiaceae</taxon>
        <taxon>environmental samples</taxon>
    </lineage>
</organism>
<keyword evidence="7" id="KW-0406">Ion transport</keyword>
<keyword evidence="8 12" id="KW-0472">Membrane</keyword>
<feature type="transmembrane region" description="Helical" evidence="12">
    <location>
        <begin position="68"/>
        <end position="86"/>
    </location>
</feature>
<accession>A0A7D9D191</accession>
<evidence type="ECO:0000256" key="12">
    <source>
        <dbReference type="SAM" id="Phobius"/>
    </source>
</evidence>
<dbReference type="AlphaFoldDB" id="A0A7D9D191"/>
<evidence type="ECO:0000259" key="13">
    <source>
        <dbReference type="Pfam" id="PF03600"/>
    </source>
</evidence>
<keyword evidence="5 12" id="KW-1133">Transmembrane helix</keyword>
<keyword evidence="9" id="KW-0739">Sodium transport</keyword>
<keyword evidence="2" id="KW-0813">Transport</keyword>
<evidence type="ECO:0000256" key="2">
    <source>
        <dbReference type="ARBA" id="ARBA00022448"/>
    </source>
</evidence>
<feature type="transmembrane region" description="Helical" evidence="12">
    <location>
        <begin position="35"/>
        <end position="56"/>
    </location>
</feature>
<dbReference type="PANTHER" id="PTHR43269">
    <property type="entry name" value="SODIUM/PROTON ANTIPORTER 1-RELATED"/>
    <property type="match status" value="1"/>
</dbReference>
<dbReference type="Pfam" id="PF03600">
    <property type="entry name" value="CitMHS"/>
    <property type="match status" value="1"/>
</dbReference>
<feature type="transmembrane region" description="Helical" evidence="12">
    <location>
        <begin position="294"/>
        <end position="313"/>
    </location>
</feature>
<dbReference type="InterPro" id="IPR045016">
    <property type="entry name" value="NhaD-like"/>
</dbReference>
<sequence>MQSAKCAGSSTHQNRPKSWQPSGNPNRLAAAVSTWHPVLIVIVSLACLVLPVPAFAADDGTLELVEDWVGVVALILFAAAYVLVVIEEFTSLKKSKPVLLAAGLIWALVAYEYASQNLIHAAEAAVEVFLMEFVELFLFLLVAMTYVNAMSERNVFNELRTWLINRQYGYRRLFWTMGVITFFLSPIIDNLTAALVMCAVALAVGKNNRRFAALSCINIVVAANAGGAFSPFGDITTLMVWQSGLVDFQAFFALFVPSAVNYLVPAVLMSFAVPREVPKFDGSEAVVMKRGAKAIIFLFGCTIVTAVSFHNFLHLPPFLGMMTGLAYLKFYGYYLQRTHVSVVTDQANYGVVGDITAFDSYRELARAEWDTLMFFFGVIMCVGGLGFIGYLDLVSQYLYLELGATTANILVGFFSAIVDNIPVMVAVLQMNPQMDLNQWLLVTLTAGVGGSMLSIGSAAGVAIMGQARGIYTFFGHLKWAPAIMLGYALSIWVHLLINGRFVGVAVQ</sequence>
<dbReference type="InterPro" id="IPR004680">
    <property type="entry name" value="Cit_transptr-like_dom"/>
</dbReference>
<evidence type="ECO:0000256" key="5">
    <source>
        <dbReference type="ARBA" id="ARBA00022989"/>
    </source>
</evidence>
<protein>
    <submittedName>
        <fullName evidence="14">Na(+)/H(+) antiporter NhaD</fullName>
    </submittedName>
</protein>
<feature type="transmembrane region" description="Helical" evidence="12">
    <location>
        <begin position="250"/>
        <end position="273"/>
    </location>
</feature>
<evidence type="ECO:0000256" key="9">
    <source>
        <dbReference type="ARBA" id="ARBA00023201"/>
    </source>
</evidence>
<keyword evidence="6" id="KW-0915">Sodium</keyword>
<dbReference type="GO" id="GO:0006814">
    <property type="term" value="P:sodium ion transport"/>
    <property type="evidence" value="ECO:0007669"/>
    <property type="project" value="UniProtKB-KW"/>
</dbReference>
<feature type="transmembrane region" description="Helical" evidence="12">
    <location>
        <begin position="173"/>
        <end position="204"/>
    </location>
</feature>
<dbReference type="PANTHER" id="PTHR43269:SF2">
    <property type="entry name" value="SODIUM_PROTON ANTIPORTER 1-RELATED"/>
    <property type="match status" value="1"/>
</dbReference>
<evidence type="ECO:0000256" key="7">
    <source>
        <dbReference type="ARBA" id="ARBA00023065"/>
    </source>
</evidence>
<evidence type="ECO:0000256" key="6">
    <source>
        <dbReference type="ARBA" id="ARBA00023053"/>
    </source>
</evidence>
<comment type="similarity">
    <text evidence="10">Belongs to the NhaD Na(+)/H(+) (TC 2.A.62) antiporter family.</text>
</comment>
<feature type="region of interest" description="Disordered" evidence="11">
    <location>
        <begin position="1"/>
        <end position="23"/>
    </location>
</feature>
<evidence type="ECO:0000256" key="10">
    <source>
        <dbReference type="ARBA" id="ARBA00025753"/>
    </source>
</evidence>
<reference evidence="14" key="1">
    <citation type="submission" date="2019-07" db="EMBL/GenBank/DDBJ databases">
        <authorList>
            <person name="Weber M."/>
            <person name="Kostadinov I."/>
            <person name="Kostadinov D I."/>
        </authorList>
    </citation>
    <scope>NUCLEOTIDE SEQUENCE</scope>
    <source>
        <strain evidence="14">Gfbio:sag-sample-m06:053724c1-46a9-4a36-b237-ea2bf867836b</strain>
    </source>
</reference>
<feature type="transmembrane region" description="Helical" evidence="12">
    <location>
        <begin position="126"/>
        <end position="147"/>
    </location>
</feature>
<keyword evidence="3" id="KW-0050">Antiport</keyword>
<evidence type="ECO:0000256" key="8">
    <source>
        <dbReference type="ARBA" id="ARBA00023136"/>
    </source>
</evidence>
<evidence type="ECO:0000256" key="1">
    <source>
        <dbReference type="ARBA" id="ARBA00004141"/>
    </source>
</evidence>
<proteinExistence type="inferred from homology"/>
<feature type="transmembrane region" description="Helical" evidence="12">
    <location>
        <begin position="372"/>
        <end position="391"/>
    </location>
</feature>
<gene>
    <name evidence="14" type="primary">nhaD</name>
    <name evidence="14" type="ORF">JTBM06_V1_10038</name>
</gene>
<evidence type="ECO:0000256" key="3">
    <source>
        <dbReference type="ARBA" id="ARBA00022449"/>
    </source>
</evidence>
<dbReference type="GO" id="GO:0015297">
    <property type="term" value="F:antiporter activity"/>
    <property type="evidence" value="ECO:0007669"/>
    <property type="project" value="UniProtKB-KW"/>
</dbReference>
<dbReference type="EMBL" id="LR633967">
    <property type="protein sequence ID" value="VUX55318.1"/>
    <property type="molecule type" value="Genomic_DNA"/>
</dbReference>
<comment type="subcellular location">
    <subcellularLocation>
        <location evidence="1">Membrane</location>
        <topology evidence="1">Multi-pass membrane protein</topology>
    </subcellularLocation>
</comment>
<dbReference type="GO" id="GO:0016020">
    <property type="term" value="C:membrane"/>
    <property type="evidence" value="ECO:0007669"/>
    <property type="project" value="UniProtKB-SubCell"/>
</dbReference>